<dbReference type="InterPro" id="IPR014718">
    <property type="entry name" value="GH-type_carb-bd"/>
</dbReference>
<accession>A0A1R3IZD7</accession>
<keyword evidence="4" id="KW-1185">Reference proteome</keyword>
<protein>
    <recommendedName>
        <fullName evidence="2">Rhamnogalacturonan lyase domain-containing protein</fullName>
    </recommendedName>
</protein>
<dbReference type="EMBL" id="AWUE01017222">
    <property type="protein sequence ID" value="OMO87945.1"/>
    <property type="molecule type" value="Genomic_DNA"/>
</dbReference>
<organism evidence="3 4">
    <name type="scientific">Corchorus olitorius</name>
    <dbReference type="NCBI Taxonomy" id="93759"/>
    <lineage>
        <taxon>Eukaryota</taxon>
        <taxon>Viridiplantae</taxon>
        <taxon>Streptophyta</taxon>
        <taxon>Embryophyta</taxon>
        <taxon>Tracheophyta</taxon>
        <taxon>Spermatophyta</taxon>
        <taxon>Magnoliopsida</taxon>
        <taxon>eudicotyledons</taxon>
        <taxon>Gunneridae</taxon>
        <taxon>Pentapetalae</taxon>
        <taxon>rosids</taxon>
        <taxon>malvids</taxon>
        <taxon>Malvales</taxon>
        <taxon>Malvaceae</taxon>
        <taxon>Grewioideae</taxon>
        <taxon>Apeibeae</taxon>
        <taxon>Corchorus</taxon>
    </lineage>
</organism>
<dbReference type="STRING" id="93759.A0A1R3IZD7"/>
<gene>
    <name evidence="3" type="ORF">COLO4_20518</name>
</gene>
<keyword evidence="1" id="KW-0812">Transmembrane</keyword>
<reference evidence="4" key="1">
    <citation type="submission" date="2013-09" db="EMBL/GenBank/DDBJ databases">
        <title>Corchorus olitorius genome sequencing.</title>
        <authorList>
            <person name="Alam M."/>
            <person name="Haque M.S."/>
            <person name="Islam M.S."/>
            <person name="Emdad E.M."/>
            <person name="Islam M.M."/>
            <person name="Ahmed B."/>
            <person name="Halim A."/>
            <person name="Hossen Q.M.M."/>
            <person name="Hossain M.Z."/>
            <person name="Ahmed R."/>
            <person name="Khan M.M."/>
            <person name="Islam R."/>
            <person name="Rashid M.M."/>
            <person name="Khan S.A."/>
            <person name="Rahman M.S."/>
            <person name="Alam M."/>
            <person name="Yahiya A.S."/>
            <person name="Khan M.S."/>
            <person name="Azam M.S."/>
            <person name="Haque T."/>
            <person name="Lashkar M.Z.H."/>
            <person name="Akhand A.I."/>
            <person name="Morshed G."/>
            <person name="Roy S."/>
            <person name="Uddin K.S."/>
            <person name="Rabeya T."/>
            <person name="Hossain A.S."/>
            <person name="Chowdhury A."/>
            <person name="Snigdha A.R."/>
            <person name="Mortoza M.S."/>
            <person name="Matin S.A."/>
            <person name="Hoque S.M.E."/>
            <person name="Islam M.K."/>
            <person name="Roy D.K."/>
            <person name="Haider R."/>
            <person name="Moosa M.M."/>
            <person name="Elias S.M."/>
            <person name="Hasan A.M."/>
            <person name="Jahan S."/>
            <person name="Shafiuddin M."/>
            <person name="Mahmood N."/>
            <person name="Shommy N.S."/>
        </authorList>
    </citation>
    <scope>NUCLEOTIDE SEQUENCE [LARGE SCALE GENOMIC DNA]</scope>
    <source>
        <strain evidence="4">cv. O-4</strain>
    </source>
</reference>
<dbReference type="AlphaFoldDB" id="A0A1R3IZD7"/>
<dbReference type="GO" id="GO:0003824">
    <property type="term" value="F:catalytic activity"/>
    <property type="evidence" value="ECO:0007669"/>
    <property type="project" value="InterPro"/>
</dbReference>
<dbReference type="CDD" id="cd10316">
    <property type="entry name" value="RGL4_M"/>
    <property type="match status" value="1"/>
</dbReference>
<dbReference type="InterPro" id="IPR013784">
    <property type="entry name" value="Carb-bd-like_fold"/>
</dbReference>
<dbReference type="SUPFAM" id="SSF74650">
    <property type="entry name" value="Galactose mutarotase-like"/>
    <property type="match status" value="1"/>
</dbReference>
<evidence type="ECO:0000313" key="3">
    <source>
        <dbReference type="EMBL" id="OMO87945.1"/>
    </source>
</evidence>
<evidence type="ECO:0000259" key="2">
    <source>
        <dbReference type="Pfam" id="PF14686"/>
    </source>
</evidence>
<dbReference type="GO" id="GO:0030246">
    <property type="term" value="F:carbohydrate binding"/>
    <property type="evidence" value="ECO:0007669"/>
    <property type="project" value="InterPro"/>
</dbReference>
<evidence type="ECO:0000313" key="4">
    <source>
        <dbReference type="Proteomes" id="UP000187203"/>
    </source>
</evidence>
<dbReference type="CDD" id="cd10320">
    <property type="entry name" value="RGL4_N"/>
    <property type="match status" value="1"/>
</dbReference>
<dbReference type="Pfam" id="PF06045">
    <property type="entry name" value="Rhamnogal_lyase"/>
    <property type="match status" value="1"/>
</dbReference>
<dbReference type="Pfam" id="PF14686">
    <property type="entry name" value="fn3_3"/>
    <property type="match status" value="1"/>
</dbReference>
<dbReference type="InterPro" id="IPR051850">
    <property type="entry name" value="Polysacch_Lyase_4"/>
</dbReference>
<evidence type="ECO:0000256" key="1">
    <source>
        <dbReference type="SAM" id="Phobius"/>
    </source>
</evidence>
<dbReference type="InterPro" id="IPR029413">
    <property type="entry name" value="RG-lyase_II"/>
</dbReference>
<dbReference type="Proteomes" id="UP000187203">
    <property type="component" value="Unassembled WGS sequence"/>
</dbReference>
<dbReference type="Gene3D" id="2.60.40.1120">
    <property type="entry name" value="Carboxypeptidase-like, regulatory domain"/>
    <property type="match status" value="1"/>
</dbReference>
<dbReference type="InterPro" id="IPR010325">
    <property type="entry name" value="Rhamnogal_lyase"/>
</dbReference>
<name>A0A1R3IZD7_9ROSI</name>
<comment type="caution">
    <text evidence="3">The sequence shown here is derived from an EMBL/GenBank/DDBJ whole genome shotgun (WGS) entry which is preliminary data.</text>
</comment>
<proteinExistence type="predicted"/>
<keyword evidence="1" id="KW-1133">Transmembrane helix</keyword>
<dbReference type="PANTHER" id="PTHR32018">
    <property type="entry name" value="RHAMNOGALACTURONATE LYASE FAMILY PROTEIN"/>
    <property type="match status" value="1"/>
</dbReference>
<dbReference type="OrthoDB" id="2130367at2759"/>
<dbReference type="PANTHER" id="PTHR32018:SF6">
    <property type="entry name" value="RHAMNOGALACTURONAN ENDOLYASE"/>
    <property type="match status" value="1"/>
</dbReference>
<dbReference type="InterPro" id="IPR011013">
    <property type="entry name" value="Gal_mutarotase_sf_dom"/>
</dbReference>
<feature type="transmembrane region" description="Helical" evidence="1">
    <location>
        <begin position="12"/>
        <end position="29"/>
    </location>
</feature>
<dbReference type="SUPFAM" id="SSF49452">
    <property type="entry name" value="Starch-binding domain-like"/>
    <property type="match status" value="1"/>
</dbReference>
<feature type="domain" description="Rhamnogalacturonan lyase" evidence="2">
    <location>
        <begin position="365"/>
        <end position="436"/>
    </location>
</feature>
<dbReference type="GO" id="GO:0005975">
    <property type="term" value="P:carbohydrate metabolic process"/>
    <property type="evidence" value="ECO:0007669"/>
    <property type="project" value="InterPro"/>
</dbReference>
<keyword evidence="1" id="KW-0472">Membrane</keyword>
<dbReference type="Gene3D" id="2.70.98.10">
    <property type="match status" value="1"/>
</dbReference>
<sequence length="500" mass="57594">MEKVARRSHLRQFAFLLIIIIEFSLLLSVSSQEIPSRNHDTADNSPPAVQLDTRHHTVTVDNGLFQVTFEKPSGYLIGIKYKGLDNVLEWRNKRTGRGYWDVVWGDDGLFDKMETQHFNVITQTDDNVELSFSKTWNSHDRSVPLNIDKRFVIRRGVPGIHMYAILERQEDFPSTYMSQMRLVFKLLREFNFMALSDSRQTIMPSENERKHSPNLGFKEAVVLSNNTNDPQLRGQVDDKYQFSYENKDNKLHGWIADSDKLNPAVGFWLITPSNEFRNGGPHKQELTSHVGPTALVMFASTHYVGREMDTHYEQGKPWKKVLGPVFIYLNSALLTKIQMSARHYGKMLKDRYMKQDHGHTMHAHSAFVGLAPPGAAGSWQTDTKGYQFWTQTDKHGRFEIKHVQPGDYNLYAWVPGFIGDYKLNLNITIQPGKEIDLGALIYDPPRNGPTLWEIGIPDRTAAEFFIPDPYPTRMNRICKDPVDRFDSTMHFLVGLIFQRT</sequence>